<protein>
    <submittedName>
        <fullName evidence="7">ABC transporter substrate-binding protein</fullName>
    </submittedName>
</protein>
<dbReference type="Gene3D" id="3.90.76.10">
    <property type="entry name" value="Dipeptide-binding Protein, Domain 1"/>
    <property type="match status" value="1"/>
</dbReference>
<dbReference type="Gene3D" id="3.10.105.10">
    <property type="entry name" value="Dipeptide-binding Protein, Domain 3"/>
    <property type="match status" value="1"/>
</dbReference>
<evidence type="ECO:0000313" key="7">
    <source>
        <dbReference type="EMBL" id="MDX8471801.1"/>
    </source>
</evidence>
<sequence>MNDKSVFSSLDSMNRRIFIKTAAAAAFATAAFPRTGLAEAPRKGGALRLGLNGGSSADTLDPTQLIGTFSINVSRQVYNTLVEIGDDGKPASELAASWEASDGNKRWILNLRPGVQFHNGKVFDAEDVKYSLGLHIGDKTKSKAKGLVADIAKVRAASPTQVEILLKSPNPDMDYVLSDLHFAMVPAGFTDWLKPVGTGPFKLTAFQPGVHATATRNESYWRSDRGHVDTVETVVINDATARVTALQGGSVHIINGIDYKIAPLLKKDPRAYLVVTEGKQHFSLPMDATKEPFNNPDVVLALKYALDREQMVKLLMAGYGRVGNDHPIAASDPSFNPNIAQRAYDPDKARFHLKKAGKSDLALELHAAPVAFEQAVNTAELFAQSAKPAGITISVKREPDDGYWSDVWLKKPWVASFWAGRPSASMMFSSVYASGAPWNETHWKNDNFDRKLTESRSFADPAKTPRGLFRAAADDP</sequence>
<evidence type="ECO:0000256" key="4">
    <source>
        <dbReference type="ARBA" id="ARBA00022729"/>
    </source>
</evidence>
<dbReference type="Pfam" id="PF00496">
    <property type="entry name" value="SBP_bac_5"/>
    <property type="match status" value="1"/>
</dbReference>
<dbReference type="PANTHER" id="PTHR30290:SF10">
    <property type="entry name" value="PERIPLASMIC OLIGOPEPTIDE-BINDING PROTEIN-RELATED"/>
    <property type="match status" value="1"/>
</dbReference>
<dbReference type="InterPro" id="IPR039424">
    <property type="entry name" value="SBP_5"/>
</dbReference>
<dbReference type="PIRSF" id="PIRSF002741">
    <property type="entry name" value="MppA"/>
    <property type="match status" value="1"/>
</dbReference>
<evidence type="ECO:0000259" key="6">
    <source>
        <dbReference type="Pfam" id="PF00496"/>
    </source>
</evidence>
<keyword evidence="4" id="KW-0732">Signal</keyword>
<dbReference type="CDD" id="cd08503">
    <property type="entry name" value="PBP2_NikA_DppA_OppA_like_17"/>
    <property type="match status" value="1"/>
</dbReference>
<evidence type="ECO:0000256" key="1">
    <source>
        <dbReference type="ARBA" id="ARBA00004418"/>
    </source>
</evidence>
<dbReference type="PANTHER" id="PTHR30290">
    <property type="entry name" value="PERIPLASMIC BINDING COMPONENT OF ABC TRANSPORTER"/>
    <property type="match status" value="1"/>
</dbReference>
<keyword evidence="3" id="KW-0813">Transport</keyword>
<feature type="region of interest" description="Disordered" evidence="5">
    <location>
        <begin position="454"/>
        <end position="476"/>
    </location>
</feature>
<comment type="subcellular location">
    <subcellularLocation>
        <location evidence="1">Periplasm</location>
    </subcellularLocation>
</comment>
<dbReference type="InterPro" id="IPR030678">
    <property type="entry name" value="Peptide/Ni-bd"/>
</dbReference>
<evidence type="ECO:0000256" key="2">
    <source>
        <dbReference type="ARBA" id="ARBA00005695"/>
    </source>
</evidence>
<name>A0ABU4XC69_9HYPH</name>
<dbReference type="PROSITE" id="PS51318">
    <property type="entry name" value="TAT"/>
    <property type="match status" value="1"/>
</dbReference>
<comment type="similarity">
    <text evidence="2">Belongs to the bacterial solute-binding protein 5 family.</text>
</comment>
<dbReference type="SUPFAM" id="SSF53850">
    <property type="entry name" value="Periplasmic binding protein-like II"/>
    <property type="match status" value="1"/>
</dbReference>
<evidence type="ECO:0000313" key="8">
    <source>
        <dbReference type="Proteomes" id="UP001271780"/>
    </source>
</evidence>
<comment type="caution">
    <text evidence="7">The sequence shown here is derived from an EMBL/GenBank/DDBJ whole genome shotgun (WGS) entry which is preliminary data.</text>
</comment>
<evidence type="ECO:0000256" key="5">
    <source>
        <dbReference type="SAM" id="MobiDB-lite"/>
    </source>
</evidence>
<accession>A0ABU4XC69</accession>
<proteinExistence type="inferred from homology"/>
<organism evidence="7 8">
    <name type="scientific">Mesorhizobium dulcispinae</name>
    <dbReference type="NCBI Taxonomy" id="3072316"/>
    <lineage>
        <taxon>Bacteria</taxon>
        <taxon>Pseudomonadati</taxon>
        <taxon>Pseudomonadota</taxon>
        <taxon>Alphaproteobacteria</taxon>
        <taxon>Hyphomicrobiales</taxon>
        <taxon>Phyllobacteriaceae</taxon>
        <taxon>Mesorhizobium</taxon>
    </lineage>
</organism>
<dbReference type="RefSeq" id="WP_320316157.1">
    <property type="nucleotide sequence ID" value="NZ_JAVIIX010000004.1"/>
</dbReference>
<dbReference type="InterPro" id="IPR006311">
    <property type="entry name" value="TAT_signal"/>
</dbReference>
<gene>
    <name evidence="7" type="ORF">RFM27_06945</name>
</gene>
<dbReference type="EMBL" id="JAVIIZ010000003">
    <property type="protein sequence ID" value="MDX8471801.1"/>
    <property type="molecule type" value="Genomic_DNA"/>
</dbReference>
<feature type="domain" description="Solute-binding protein family 5" evidence="6">
    <location>
        <begin position="90"/>
        <end position="434"/>
    </location>
</feature>
<dbReference type="Proteomes" id="UP001271780">
    <property type="component" value="Unassembled WGS sequence"/>
</dbReference>
<evidence type="ECO:0000256" key="3">
    <source>
        <dbReference type="ARBA" id="ARBA00022448"/>
    </source>
</evidence>
<keyword evidence="8" id="KW-1185">Reference proteome</keyword>
<dbReference type="Gene3D" id="3.40.190.10">
    <property type="entry name" value="Periplasmic binding protein-like II"/>
    <property type="match status" value="1"/>
</dbReference>
<dbReference type="InterPro" id="IPR000914">
    <property type="entry name" value="SBP_5_dom"/>
</dbReference>
<reference evidence="7 8" key="1">
    <citation type="submission" date="2023-08" db="EMBL/GenBank/DDBJ databases">
        <title>Implementing the SeqCode for naming new Mesorhizobium species isolated from Vachellia karroo root nodules.</title>
        <authorList>
            <person name="Van Lill M."/>
        </authorList>
    </citation>
    <scope>NUCLEOTIDE SEQUENCE [LARGE SCALE GENOMIC DNA]</scope>
    <source>
        <strain evidence="7 8">VK23A</strain>
    </source>
</reference>